<dbReference type="EMBL" id="DROD01000226">
    <property type="protein sequence ID" value="HHJ52200.1"/>
    <property type="molecule type" value="Genomic_DNA"/>
</dbReference>
<evidence type="ECO:0000256" key="4">
    <source>
        <dbReference type="ARBA" id="ARBA00022452"/>
    </source>
</evidence>
<dbReference type="Proteomes" id="UP000886124">
    <property type="component" value="Unassembled WGS sequence"/>
</dbReference>
<dbReference type="GO" id="GO:1990281">
    <property type="term" value="C:efflux pump complex"/>
    <property type="evidence" value="ECO:0007669"/>
    <property type="project" value="TreeGrafter"/>
</dbReference>
<dbReference type="PANTHER" id="PTHR30026">
    <property type="entry name" value="OUTER MEMBRANE PROTEIN TOLC"/>
    <property type="match status" value="1"/>
</dbReference>
<evidence type="ECO:0008006" key="9">
    <source>
        <dbReference type="Google" id="ProtNLM"/>
    </source>
</evidence>
<dbReference type="GO" id="GO:0015562">
    <property type="term" value="F:efflux transmembrane transporter activity"/>
    <property type="evidence" value="ECO:0007669"/>
    <property type="project" value="InterPro"/>
</dbReference>
<name>A0A7V5UED8_CALAY</name>
<comment type="subcellular location">
    <subcellularLocation>
        <location evidence="1">Cell outer membrane</location>
    </subcellularLocation>
</comment>
<dbReference type="AlphaFoldDB" id="A0A7V5UED8"/>
<dbReference type="SUPFAM" id="SSF56954">
    <property type="entry name" value="Outer membrane efflux proteins (OEP)"/>
    <property type="match status" value="1"/>
</dbReference>
<keyword evidence="7" id="KW-0998">Cell outer membrane</keyword>
<keyword evidence="3" id="KW-0813">Transport</keyword>
<evidence type="ECO:0000256" key="3">
    <source>
        <dbReference type="ARBA" id="ARBA00022448"/>
    </source>
</evidence>
<accession>A0A7V5UED8</accession>
<proteinExistence type="inferred from homology"/>
<sequence length="217" mass="25172">AQNLNTLVGQTVEVSTDSVPNPPPVLPELRLERIEVLRTLQIKKQISQTATGISKAVYYPSVALQAAYRYGKPGLDMIQNEWMQYGVWGVSFQWNLFNWQSDQFKVAAGREQQREIDFKLQAARDRVRNEYQKNVRLYRALQKQTAVLKTALTLARRKMALIKDQYEQGLRSATDFNTANLELTRARLNLERHRLNLLLKYNQLQFLSGQPISEWSM</sequence>
<keyword evidence="6" id="KW-0472">Membrane</keyword>
<dbReference type="PANTHER" id="PTHR30026:SF20">
    <property type="entry name" value="OUTER MEMBRANE PROTEIN TOLC"/>
    <property type="match status" value="1"/>
</dbReference>
<evidence type="ECO:0000256" key="2">
    <source>
        <dbReference type="ARBA" id="ARBA00007613"/>
    </source>
</evidence>
<keyword evidence="4" id="KW-1134">Transmembrane beta strand</keyword>
<dbReference type="Gene3D" id="1.20.1600.10">
    <property type="entry name" value="Outer membrane efflux proteins (OEP)"/>
    <property type="match status" value="1"/>
</dbReference>
<comment type="similarity">
    <text evidence="2">Belongs to the outer membrane factor (OMF) (TC 1.B.17) family.</text>
</comment>
<evidence type="ECO:0000256" key="7">
    <source>
        <dbReference type="ARBA" id="ARBA00023237"/>
    </source>
</evidence>
<evidence type="ECO:0000256" key="5">
    <source>
        <dbReference type="ARBA" id="ARBA00022692"/>
    </source>
</evidence>
<evidence type="ECO:0000256" key="6">
    <source>
        <dbReference type="ARBA" id="ARBA00023136"/>
    </source>
</evidence>
<evidence type="ECO:0000313" key="8">
    <source>
        <dbReference type="EMBL" id="HHJ52200.1"/>
    </source>
</evidence>
<gene>
    <name evidence="8" type="ORF">ENJ89_03305</name>
</gene>
<feature type="non-terminal residue" evidence="8">
    <location>
        <position position="1"/>
    </location>
</feature>
<reference evidence="8" key="1">
    <citation type="journal article" date="2020" name="mSystems">
        <title>Genome- and Community-Level Interaction Insights into Carbon Utilization and Element Cycling Functions of Hydrothermarchaeota in Hydrothermal Sediment.</title>
        <authorList>
            <person name="Zhou Z."/>
            <person name="Liu Y."/>
            <person name="Xu W."/>
            <person name="Pan J."/>
            <person name="Luo Z.H."/>
            <person name="Li M."/>
        </authorList>
    </citation>
    <scope>NUCLEOTIDE SEQUENCE [LARGE SCALE GENOMIC DNA]</scope>
    <source>
        <strain evidence="8">HyVt-527</strain>
    </source>
</reference>
<dbReference type="InterPro" id="IPR003423">
    <property type="entry name" value="OMP_efflux"/>
</dbReference>
<dbReference type="Pfam" id="PF02321">
    <property type="entry name" value="OEP"/>
    <property type="match status" value="1"/>
</dbReference>
<dbReference type="InterPro" id="IPR051906">
    <property type="entry name" value="TolC-like"/>
</dbReference>
<organism evidence="8">
    <name type="scientific">Caldithrix abyssi</name>
    <dbReference type="NCBI Taxonomy" id="187145"/>
    <lineage>
        <taxon>Bacteria</taxon>
        <taxon>Pseudomonadati</taxon>
        <taxon>Calditrichota</taxon>
        <taxon>Calditrichia</taxon>
        <taxon>Calditrichales</taxon>
        <taxon>Calditrichaceae</taxon>
        <taxon>Caldithrix</taxon>
    </lineage>
</organism>
<dbReference type="GO" id="GO:0015288">
    <property type="term" value="F:porin activity"/>
    <property type="evidence" value="ECO:0007669"/>
    <property type="project" value="TreeGrafter"/>
</dbReference>
<comment type="caution">
    <text evidence="8">The sequence shown here is derived from an EMBL/GenBank/DDBJ whole genome shotgun (WGS) entry which is preliminary data.</text>
</comment>
<dbReference type="GO" id="GO:0009279">
    <property type="term" value="C:cell outer membrane"/>
    <property type="evidence" value="ECO:0007669"/>
    <property type="project" value="UniProtKB-SubCell"/>
</dbReference>
<evidence type="ECO:0000256" key="1">
    <source>
        <dbReference type="ARBA" id="ARBA00004442"/>
    </source>
</evidence>
<protein>
    <recommendedName>
        <fullName evidence="9">TolC family protein</fullName>
    </recommendedName>
</protein>
<keyword evidence="5" id="KW-0812">Transmembrane</keyword>